<proteinExistence type="predicted"/>
<organism evidence="5 6">
    <name type="scientific">Bradyrhizobium jicamae</name>
    <dbReference type="NCBI Taxonomy" id="280332"/>
    <lineage>
        <taxon>Bacteria</taxon>
        <taxon>Pseudomonadati</taxon>
        <taxon>Pseudomonadota</taxon>
        <taxon>Alphaproteobacteria</taxon>
        <taxon>Hyphomicrobiales</taxon>
        <taxon>Nitrobacteraceae</taxon>
        <taxon>Bradyrhizobium</taxon>
    </lineage>
</organism>
<evidence type="ECO:0000313" key="6">
    <source>
        <dbReference type="Proteomes" id="UP000050863"/>
    </source>
</evidence>
<dbReference type="PROSITE" id="PS01124">
    <property type="entry name" value="HTH_ARAC_FAMILY_2"/>
    <property type="match status" value="1"/>
</dbReference>
<name>A0A0R3KXM4_9BRAD</name>
<evidence type="ECO:0000256" key="3">
    <source>
        <dbReference type="ARBA" id="ARBA00023163"/>
    </source>
</evidence>
<comment type="caution">
    <text evidence="5">The sequence shown here is derived from an EMBL/GenBank/DDBJ whole genome shotgun (WGS) entry which is preliminary data.</text>
</comment>
<dbReference type="Pfam" id="PF12833">
    <property type="entry name" value="HTH_18"/>
    <property type="match status" value="1"/>
</dbReference>
<feature type="domain" description="HTH araC/xylS-type" evidence="4">
    <location>
        <begin position="153"/>
        <end position="250"/>
    </location>
</feature>
<dbReference type="STRING" id="280332.CQ12_29425"/>
<evidence type="ECO:0000256" key="1">
    <source>
        <dbReference type="ARBA" id="ARBA00023015"/>
    </source>
</evidence>
<keyword evidence="3" id="KW-0804">Transcription</keyword>
<keyword evidence="1" id="KW-0805">Transcription regulation</keyword>
<dbReference type="OrthoDB" id="8334882at2"/>
<protein>
    <recommendedName>
        <fullName evidence="4">HTH araC/xylS-type domain-containing protein</fullName>
    </recommendedName>
</protein>
<dbReference type="GO" id="GO:0043565">
    <property type="term" value="F:sequence-specific DNA binding"/>
    <property type="evidence" value="ECO:0007669"/>
    <property type="project" value="InterPro"/>
</dbReference>
<dbReference type="AlphaFoldDB" id="A0A0R3KXM4"/>
<dbReference type="PANTHER" id="PTHR46796">
    <property type="entry name" value="HTH-TYPE TRANSCRIPTIONAL ACTIVATOR RHAS-RELATED"/>
    <property type="match status" value="1"/>
</dbReference>
<dbReference type="SUPFAM" id="SSF46689">
    <property type="entry name" value="Homeodomain-like"/>
    <property type="match status" value="2"/>
</dbReference>
<evidence type="ECO:0000313" key="5">
    <source>
        <dbReference type="EMBL" id="KRR00409.1"/>
    </source>
</evidence>
<dbReference type="InterPro" id="IPR018060">
    <property type="entry name" value="HTH_AraC"/>
</dbReference>
<sequence>MDETAAAKLIGWGARVLYLGPAFGLTPHRNATAVLAVGLDGPLEVADDPADRMTHYRAARSVLILPNSLHHLRIERGRMAFLYVDPFGRDLRELIPRMTTATPRAAFDLREETAAIDILTGLAESRIAVPEGRASLGGLLGIGGQASPNARIAAALRHMRDEPHRAHRLTSLAARAGLSPSRFLHLFKIETGVPLRRYRIWNRMGAAVRASGEGASLTEAAHAAGFASSAHFSSAFRDMFGMMPSDLAKALRPGAAQV</sequence>
<keyword evidence="2" id="KW-0238">DNA-binding</keyword>
<keyword evidence="6" id="KW-1185">Reference proteome</keyword>
<dbReference type="EMBL" id="LLXZ01000171">
    <property type="protein sequence ID" value="KRR00409.1"/>
    <property type="molecule type" value="Genomic_DNA"/>
</dbReference>
<gene>
    <name evidence="5" type="ORF">CQ12_29425</name>
</gene>
<dbReference type="Proteomes" id="UP000050863">
    <property type="component" value="Unassembled WGS sequence"/>
</dbReference>
<evidence type="ECO:0000259" key="4">
    <source>
        <dbReference type="PROSITE" id="PS01124"/>
    </source>
</evidence>
<dbReference type="SMART" id="SM00342">
    <property type="entry name" value="HTH_ARAC"/>
    <property type="match status" value="1"/>
</dbReference>
<reference evidence="5 6" key="1">
    <citation type="submission" date="2014-03" db="EMBL/GenBank/DDBJ databases">
        <title>Bradyrhizobium valentinum sp. nov., isolated from effective nodules of Lupinus mariae-josephae, a lupine endemic of basic-lime soils in Eastern Spain.</title>
        <authorList>
            <person name="Duran D."/>
            <person name="Rey L."/>
            <person name="Navarro A."/>
            <person name="Busquets A."/>
            <person name="Imperial J."/>
            <person name="Ruiz-Argueso T."/>
        </authorList>
    </citation>
    <scope>NUCLEOTIDE SEQUENCE [LARGE SCALE GENOMIC DNA]</scope>
    <source>
        <strain evidence="5 6">PAC68</strain>
    </source>
</reference>
<dbReference type="InterPro" id="IPR050204">
    <property type="entry name" value="AraC_XylS_family_regulators"/>
</dbReference>
<dbReference type="RefSeq" id="WP_057838681.1">
    <property type="nucleotide sequence ID" value="NZ_LLXZ01000171.1"/>
</dbReference>
<dbReference type="Gene3D" id="1.10.10.60">
    <property type="entry name" value="Homeodomain-like"/>
    <property type="match status" value="2"/>
</dbReference>
<accession>A0A0R3KXM4</accession>
<dbReference type="InterPro" id="IPR009057">
    <property type="entry name" value="Homeodomain-like_sf"/>
</dbReference>
<dbReference type="GO" id="GO:0003700">
    <property type="term" value="F:DNA-binding transcription factor activity"/>
    <property type="evidence" value="ECO:0007669"/>
    <property type="project" value="InterPro"/>
</dbReference>
<evidence type="ECO:0000256" key="2">
    <source>
        <dbReference type="ARBA" id="ARBA00023125"/>
    </source>
</evidence>